<dbReference type="CDD" id="cd06260">
    <property type="entry name" value="DUF820-like"/>
    <property type="match status" value="1"/>
</dbReference>
<evidence type="ECO:0000313" key="2">
    <source>
        <dbReference type="EMBL" id="EIJ34297.1"/>
    </source>
</evidence>
<evidence type="ECO:0000313" key="3">
    <source>
        <dbReference type="Proteomes" id="UP000005317"/>
    </source>
</evidence>
<sequence length="190" mass="21367">MGNAARVKAEATYADLLNLPEHLIGEIIDGELYTQPRPSPRHAWAASRIDRKVGGSFDTDSNEPGGWVILFEPELHLGDRPHTLVPDLAGWRKENLPQLPETAWIEVVPDWICEIISPSTAAKDRVKKMPLYASLGVQYLWLVDPDSRTLEAYRQHEGRWLHIGSWADNDVARVEPFEAVELNVGGLWSV</sequence>
<evidence type="ECO:0000259" key="1">
    <source>
        <dbReference type="Pfam" id="PF05685"/>
    </source>
</evidence>
<dbReference type="AlphaFoldDB" id="A0A656HD02"/>
<dbReference type="Proteomes" id="UP000005317">
    <property type="component" value="Unassembled WGS sequence"/>
</dbReference>
<protein>
    <recommendedName>
        <fullName evidence="1">Putative restriction endonuclease domain-containing protein</fullName>
    </recommendedName>
</protein>
<reference evidence="3" key="1">
    <citation type="journal article" date="2011" name="Stand. Genomic Sci.">
        <title>Genome sequence of the filamentous, gliding Thiothrix nivea neotype strain (JP2(T)).</title>
        <authorList>
            <person name="Lapidus A."/>
            <person name="Nolan M."/>
            <person name="Lucas S."/>
            <person name="Glavina Del Rio T."/>
            <person name="Tice H."/>
            <person name="Cheng J.F."/>
            <person name="Tapia R."/>
            <person name="Han C."/>
            <person name="Goodwin L."/>
            <person name="Pitluck S."/>
            <person name="Liolios K."/>
            <person name="Pagani I."/>
            <person name="Ivanova N."/>
            <person name="Huntemann M."/>
            <person name="Mavromatis K."/>
            <person name="Mikhailova N."/>
            <person name="Pati A."/>
            <person name="Chen A."/>
            <person name="Palaniappan K."/>
            <person name="Land M."/>
            <person name="Brambilla E.M."/>
            <person name="Rohde M."/>
            <person name="Abt B."/>
            <person name="Verbarg S."/>
            <person name="Goker M."/>
            <person name="Bristow J."/>
            <person name="Eisen J.A."/>
            <person name="Markowitz V."/>
            <person name="Hugenholtz P."/>
            <person name="Kyrpides N.C."/>
            <person name="Klenk H.P."/>
            <person name="Woyke T."/>
        </authorList>
    </citation>
    <scope>NUCLEOTIDE SEQUENCE [LARGE SCALE GENOMIC DNA]</scope>
    <source>
        <strain evidence="3">ATCC 35100 / DSM 5205 / JP2</strain>
    </source>
</reference>
<name>A0A656HD02_THINJ</name>
<dbReference type="PANTHER" id="PTHR34107:SF4">
    <property type="entry name" value="SLL1222 PROTEIN"/>
    <property type="match status" value="1"/>
</dbReference>
<accession>A0A656HD02</accession>
<dbReference type="InterPro" id="IPR012296">
    <property type="entry name" value="Nuclease_put_TT1808"/>
</dbReference>
<dbReference type="Gene3D" id="3.90.1570.10">
    <property type="entry name" value="tt1808, chain A"/>
    <property type="match status" value="1"/>
</dbReference>
<dbReference type="InterPro" id="IPR008538">
    <property type="entry name" value="Uma2"/>
</dbReference>
<gene>
    <name evidence="2" type="ORF">Thini_1714</name>
</gene>
<dbReference type="Pfam" id="PF05685">
    <property type="entry name" value="Uma2"/>
    <property type="match status" value="1"/>
</dbReference>
<dbReference type="EMBL" id="JH651384">
    <property type="protein sequence ID" value="EIJ34297.1"/>
    <property type="molecule type" value="Genomic_DNA"/>
</dbReference>
<dbReference type="PANTHER" id="PTHR34107">
    <property type="entry name" value="SLL0198 PROTEIN-RELATED"/>
    <property type="match status" value="1"/>
</dbReference>
<keyword evidence="3" id="KW-1185">Reference proteome</keyword>
<organism evidence="2 3">
    <name type="scientific">Thiothrix nivea (strain ATCC 35100 / DSM 5205 / JP2)</name>
    <dbReference type="NCBI Taxonomy" id="870187"/>
    <lineage>
        <taxon>Bacteria</taxon>
        <taxon>Pseudomonadati</taxon>
        <taxon>Pseudomonadota</taxon>
        <taxon>Gammaproteobacteria</taxon>
        <taxon>Thiotrichales</taxon>
        <taxon>Thiotrichaceae</taxon>
        <taxon>Thiothrix</taxon>
    </lineage>
</organism>
<dbReference type="SUPFAM" id="SSF52980">
    <property type="entry name" value="Restriction endonuclease-like"/>
    <property type="match status" value="1"/>
</dbReference>
<dbReference type="OrthoDB" id="461333at2"/>
<dbReference type="RefSeq" id="WP_002708230.1">
    <property type="nucleotide sequence ID" value="NZ_JH651384.1"/>
</dbReference>
<dbReference type="InterPro" id="IPR011335">
    <property type="entry name" value="Restrct_endonuc-II-like"/>
</dbReference>
<feature type="domain" description="Putative restriction endonuclease" evidence="1">
    <location>
        <begin position="25"/>
        <end position="184"/>
    </location>
</feature>
<proteinExistence type="predicted"/>